<dbReference type="InterPro" id="IPR022261">
    <property type="entry name" value="RNP_Burkhold"/>
</dbReference>
<proteinExistence type="predicted"/>
<protein>
    <submittedName>
        <fullName evidence="2">Uncharacterized protein</fullName>
    </submittedName>
</protein>
<evidence type="ECO:0000313" key="2">
    <source>
        <dbReference type="EMBL" id="KYF48403.1"/>
    </source>
</evidence>
<dbReference type="Proteomes" id="UP000075420">
    <property type="component" value="Unassembled WGS sequence"/>
</dbReference>
<sequence>MFKDESAERAHPASETDGFLDVVQGASPVGRGEQQPSRELAAAEMLRAFQSAWLRAVALAWRDPGKLALLKEDPRRFLRRHCDYDLPRDLELTIREAQEAPPADQRRWAWDGRREAWCLPGPQITLYVPPPPELAEQAVALAELGDPGKTPPVCC</sequence>
<evidence type="ECO:0000256" key="1">
    <source>
        <dbReference type="SAM" id="MobiDB-lite"/>
    </source>
</evidence>
<organism evidence="2 3">
    <name type="scientific">Sorangium cellulosum</name>
    <name type="common">Polyangium cellulosum</name>
    <dbReference type="NCBI Taxonomy" id="56"/>
    <lineage>
        <taxon>Bacteria</taxon>
        <taxon>Pseudomonadati</taxon>
        <taxon>Myxococcota</taxon>
        <taxon>Polyangia</taxon>
        <taxon>Polyangiales</taxon>
        <taxon>Polyangiaceae</taxon>
        <taxon>Sorangium</taxon>
    </lineage>
</organism>
<accession>A0A150P0M2</accession>
<name>A0A150P0M2_SORCE</name>
<gene>
    <name evidence="2" type="ORF">BE08_34995</name>
</gene>
<feature type="region of interest" description="Disordered" evidence="1">
    <location>
        <begin position="1"/>
        <end position="35"/>
    </location>
</feature>
<feature type="compositionally biased region" description="Basic and acidic residues" evidence="1">
    <location>
        <begin position="1"/>
        <end position="14"/>
    </location>
</feature>
<dbReference type="AlphaFoldDB" id="A0A150P0M2"/>
<dbReference type="EMBL" id="JELY01003501">
    <property type="protein sequence ID" value="KYF48403.1"/>
    <property type="molecule type" value="Genomic_DNA"/>
</dbReference>
<reference evidence="2 3" key="1">
    <citation type="submission" date="2014-02" db="EMBL/GenBank/DDBJ databases">
        <title>The small core and large imbalanced accessory genome model reveals a collaborative survival strategy of Sorangium cellulosum strains in nature.</title>
        <authorList>
            <person name="Han K."/>
            <person name="Peng R."/>
            <person name="Blom J."/>
            <person name="Li Y.-Z."/>
        </authorList>
    </citation>
    <scope>NUCLEOTIDE SEQUENCE [LARGE SCALE GENOMIC DNA]</scope>
    <source>
        <strain evidence="2 3">So0157-25</strain>
    </source>
</reference>
<dbReference type="NCBIfam" id="TIGR03795">
    <property type="entry name" value="RNP_Burkhold"/>
    <property type="match status" value="1"/>
</dbReference>
<evidence type="ECO:0000313" key="3">
    <source>
        <dbReference type="Proteomes" id="UP000075420"/>
    </source>
</evidence>
<comment type="caution">
    <text evidence="2">The sequence shown here is derived from an EMBL/GenBank/DDBJ whole genome shotgun (WGS) entry which is preliminary data.</text>
</comment>